<dbReference type="Pfam" id="PF03448">
    <property type="entry name" value="MgtE_N"/>
    <property type="match status" value="1"/>
</dbReference>
<dbReference type="SMART" id="SM00924">
    <property type="entry name" value="MgtE_N"/>
    <property type="match status" value="1"/>
</dbReference>
<dbReference type="Gene3D" id="1.25.60.10">
    <property type="entry name" value="MgtE N-terminal domain-like"/>
    <property type="match status" value="1"/>
</dbReference>
<keyword evidence="9" id="KW-1003">Cell membrane</keyword>
<feature type="domain" description="CBS" evidence="10">
    <location>
        <begin position="113"/>
        <end position="179"/>
    </location>
</feature>
<reference evidence="11 12" key="1">
    <citation type="submission" date="2015-03" db="EMBL/GenBank/DDBJ databases">
        <title>Genome assembly of Sandaracinus amylolyticus DSM 53668.</title>
        <authorList>
            <person name="Sharma G."/>
            <person name="Subramanian S."/>
        </authorList>
    </citation>
    <scope>NUCLEOTIDE SEQUENCE [LARGE SCALE GENOMIC DNA]</scope>
    <source>
        <strain evidence="11 12">DSM 53668</strain>
    </source>
</reference>
<dbReference type="SUPFAM" id="SSF54631">
    <property type="entry name" value="CBS-domain pair"/>
    <property type="match status" value="1"/>
</dbReference>
<comment type="similarity">
    <text evidence="2 9">Belongs to the SLC41A transporter family.</text>
</comment>
<evidence type="ECO:0000256" key="5">
    <source>
        <dbReference type="ARBA" id="ARBA00022842"/>
    </source>
</evidence>
<feature type="transmembrane region" description="Helical" evidence="9">
    <location>
        <begin position="412"/>
        <end position="435"/>
    </location>
</feature>
<dbReference type="EMBL" id="CP011125">
    <property type="protein sequence ID" value="AKF09940.1"/>
    <property type="molecule type" value="Genomic_DNA"/>
</dbReference>
<dbReference type="InterPro" id="IPR006668">
    <property type="entry name" value="Mg_transptr_MgtE_intracell_dom"/>
</dbReference>
<evidence type="ECO:0000259" key="10">
    <source>
        <dbReference type="PROSITE" id="PS51371"/>
    </source>
</evidence>
<dbReference type="InterPro" id="IPR036739">
    <property type="entry name" value="SLC41_membr_dom_sf"/>
</dbReference>
<feature type="transmembrane region" description="Helical" evidence="9">
    <location>
        <begin position="339"/>
        <end position="359"/>
    </location>
</feature>
<dbReference type="GO" id="GO:0015095">
    <property type="term" value="F:magnesium ion transmembrane transporter activity"/>
    <property type="evidence" value="ECO:0007669"/>
    <property type="project" value="UniProtKB-UniRule"/>
</dbReference>
<protein>
    <recommendedName>
        <fullName evidence="9">Magnesium transporter MgtE</fullName>
    </recommendedName>
</protein>
<dbReference type="SUPFAM" id="SSF161093">
    <property type="entry name" value="MgtE membrane domain-like"/>
    <property type="match status" value="1"/>
</dbReference>
<dbReference type="Gene3D" id="3.10.580.10">
    <property type="entry name" value="CBS-domain"/>
    <property type="match status" value="1"/>
</dbReference>
<keyword evidence="9" id="KW-0479">Metal-binding</keyword>
<dbReference type="KEGG" id="samy:DB32_007089"/>
<dbReference type="InterPro" id="IPR000644">
    <property type="entry name" value="CBS_dom"/>
</dbReference>
<comment type="subcellular location">
    <subcellularLocation>
        <location evidence="9">Cell membrane</location>
        <topology evidence="9">Multi-pass membrane protein</topology>
    </subcellularLocation>
    <subcellularLocation>
        <location evidence="1">Membrane</location>
        <topology evidence="1">Multi-pass membrane protein</topology>
    </subcellularLocation>
</comment>
<keyword evidence="7 9" id="KW-0472">Membrane</keyword>
<dbReference type="Gene3D" id="1.10.357.20">
    <property type="entry name" value="SLC41 divalent cation transporters, integral membrane domain"/>
    <property type="match status" value="1"/>
</dbReference>
<name>A0A0F6W8E3_9BACT</name>
<organism evidence="11 12">
    <name type="scientific">Sandaracinus amylolyticus</name>
    <dbReference type="NCBI Taxonomy" id="927083"/>
    <lineage>
        <taxon>Bacteria</taxon>
        <taxon>Pseudomonadati</taxon>
        <taxon>Myxococcota</taxon>
        <taxon>Polyangia</taxon>
        <taxon>Polyangiales</taxon>
        <taxon>Sandaracinaceae</taxon>
        <taxon>Sandaracinus</taxon>
    </lineage>
</organism>
<evidence type="ECO:0000256" key="1">
    <source>
        <dbReference type="ARBA" id="ARBA00004141"/>
    </source>
</evidence>
<feature type="transmembrane region" description="Helical" evidence="9">
    <location>
        <begin position="291"/>
        <end position="318"/>
    </location>
</feature>
<proteinExistence type="inferred from homology"/>
<gene>
    <name evidence="11" type="ORF">DB32_007089</name>
</gene>
<dbReference type="GO" id="GO:0005886">
    <property type="term" value="C:plasma membrane"/>
    <property type="evidence" value="ECO:0007669"/>
    <property type="project" value="UniProtKB-SubCell"/>
</dbReference>
<evidence type="ECO:0000256" key="7">
    <source>
        <dbReference type="ARBA" id="ARBA00023136"/>
    </source>
</evidence>
<evidence type="ECO:0000313" key="11">
    <source>
        <dbReference type="EMBL" id="AKF09940.1"/>
    </source>
</evidence>
<dbReference type="PANTHER" id="PTHR43773">
    <property type="entry name" value="MAGNESIUM TRANSPORTER MGTE"/>
    <property type="match status" value="1"/>
</dbReference>
<comment type="subunit">
    <text evidence="9">Homodimer.</text>
</comment>
<dbReference type="Proteomes" id="UP000034883">
    <property type="component" value="Chromosome"/>
</dbReference>
<dbReference type="PANTHER" id="PTHR43773:SF1">
    <property type="entry name" value="MAGNESIUM TRANSPORTER MGTE"/>
    <property type="match status" value="1"/>
</dbReference>
<keyword evidence="5 9" id="KW-0460">Magnesium</keyword>
<comment type="function">
    <text evidence="9">Acts as a magnesium transporter.</text>
</comment>
<accession>A0A0F6W8E3</accession>
<dbReference type="Pfam" id="PF00571">
    <property type="entry name" value="CBS"/>
    <property type="match status" value="2"/>
</dbReference>
<evidence type="ECO:0000256" key="4">
    <source>
        <dbReference type="ARBA" id="ARBA00022692"/>
    </source>
</evidence>
<evidence type="ECO:0000256" key="9">
    <source>
        <dbReference type="RuleBase" id="RU362011"/>
    </source>
</evidence>
<evidence type="ECO:0000256" key="8">
    <source>
        <dbReference type="PROSITE-ProRule" id="PRU00703"/>
    </source>
</evidence>
<keyword evidence="6 9" id="KW-1133">Transmembrane helix</keyword>
<feature type="transmembrane region" description="Helical" evidence="9">
    <location>
        <begin position="371"/>
        <end position="400"/>
    </location>
</feature>
<dbReference type="Pfam" id="PF01769">
    <property type="entry name" value="MgtE"/>
    <property type="match status" value="1"/>
</dbReference>
<dbReference type="InterPro" id="IPR046342">
    <property type="entry name" value="CBS_dom_sf"/>
</dbReference>
<keyword evidence="8" id="KW-0129">CBS domain</keyword>
<dbReference type="GO" id="GO:0046872">
    <property type="term" value="F:metal ion binding"/>
    <property type="evidence" value="ECO:0007669"/>
    <property type="project" value="UniProtKB-KW"/>
</dbReference>
<evidence type="ECO:0000313" key="12">
    <source>
        <dbReference type="Proteomes" id="UP000034883"/>
    </source>
</evidence>
<sequence length="440" mass="48242">MSESTTALDLLDAWALLTPEERAEGFRAMSRDEQDDFFLSLQTDDQAELFRAVRPGERRLWARLLAPDDVADLAQYLEGDPLRDELLSLLDEATRNEVSALLAYEEDEAGGLMSPRFARLRPDSTIDQALFYLRRQARSKEHALETLHYAYVLDGEQRLLGVLSFRDVFAARENATIESVMTRDVVTVHESMDQEEVARIIAEHDLSAVPVVDDEGRMKGIITVDDIVDVVQQEATEDIQKIGGQEALEQRYMQTSLPALVKKRAGWLALLFLGETLTTTAMGAYEEEIASAVVLALFVPLIISSGGNSGSQASTLIIRAMALGEVGMRDWWRIAHRELLAGIALGGILAVIGVARVALGEALFGTYGEHWLRIGMTVGISLLGVVVCGTIAGSMLPFVIRLLRADPASASAPFVATLVDLAGLVVYFNVAQWLLRGTLL</sequence>
<dbReference type="SMART" id="SM00116">
    <property type="entry name" value="CBS"/>
    <property type="match status" value="2"/>
</dbReference>
<dbReference type="SUPFAM" id="SSF158791">
    <property type="entry name" value="MgtE N-terminal domain-like"/>
    <property type="match status" value="1"/>
</dbReference>
<dbReference type="PROSITE" id="PS51371">
    <property type="entry name" value="CBS"/>
    <property type="match status" value="2"/>
</dbReference>
<dbReference type="OrthoDB" id="9790355at2"/>
<evidence type="ECO:0000256" key="6">
    <source>
        <dbReference type="ARBA" id="ARBA00022989"/>
    </source>
</evidence>
<dbReference type="InterPro" id="IPR038076">
    <property type="entry name" value="MgtE_N_sf"/>
</dbReference>
<dbReference type="AlphaFoldDB" id="A0A0F6W8E3"/>
<keyword evidence="12" id="KW-1185">Reference proteome</keyword>
<dbReference type="NCBIfam" id="TIGR00400">
    <property type="entry name" value="mgtE"/>
    <property type="match status" value="1"/>
</dbReference>
<feature type="domain" description="CBS" evidence="10">
    <location>
        <begin position="181"/>
        <end position="237"/>
    </location>
</feature>
<dbReference type="RefSeq" id="WP_053236944.1">
    <property type="nucleotide sequence ID" value="NZ_CP011125.1"/>
</dbReference>
<keyword evidence="3 9" id="KW-0813">Transport</keyword>
<keyword evidence="4 9" id="KW-0812">Transmembrane</keyword>
<dbReference type="CDD" id="cd04606">
    <property type="entry name" value="CBS_pair_Mg_transporter"/>
    <property type="match status" value="1"/>
</dbReference>
<dbReference type="STRING" id="927083.DB32_007089"/>
<dbReference type="InterPro" id="IPR006669">
    <property type="entry name" value="MgtE_transporter"/>
</dbReference>
<evidence type="ECO:0000256" key="3">
    <source>
        <dbReference type="ARBA" id="ARBA00022448"/>
    </source>
</evidence>
<comment type="caution">
    <text evidence="9">Lacks conserved residue(s) required for the propagation of feature annotation.</text>
</comment>
<evidence type="ECO:0000256" key="2">
    <source>
        <dbReference type="ARBA" id="ARBA00009749"/>
    </source>
</evidence>
<dbReference type="InterPro" id="IPR006667">
    <property type="entry name" value="SLC41_membr_dom"/>
</dbReference>